<organism evidence="2 3">
    <name type="scientific">Colletotrichum liriopes</name>
    <dbReference type="NCBI Taxonomy" id="708192"/>
    <lineage>
        <taxon>Eukaryota</taxon>
        <taxon>Fungi</taxon>
        <taxon>Dikarya</taxon>
        <taxon>Ascomycota</taxon>
        <taxon>Pezizomycotina</taxon>
        <taxon>Sordariomycetes</taxon>
        <taxon>Hypocreomycetidae</taxon>
        <taxon>Glomerellales</taxon>
        <taxon>Glomerellaceae</taxon>
        <taxon>Colletotrichum</taxon>
        <taxon>Colletotrichum spaethianum species complex</taxon>
    </lineage>
</organism>
<evidence type="ECO:0000313" key="3">
    <source>
        <dbReference type="Proteomes" id="UP001055172"/>
    </source>
</evidence>
<comment type="caution">
    <text evidence="2">The sequence shown here is derived from an EMBL/GenBank/DDBJ whole genome shotgun (WGS) entry which is preliminary data.</text>
</comment>
<accession>A0AA37H156</accession>
<sequence>MDLSSSAPTAPTATPMSSPEPIHATPPTSSPIPAMSSPAKRIRRRRVFRPDEGSLYDLLYEHAGLSLFVRPICWTDLHLRLLDAKFIELPPCDTPVPLPHRAAPPCHLRDVT</sequence>
<evidence type="ECO:0000313" key="2">
    <source>
        <dbReference type="EMBL" id="GJC91094.1"/>
    </source>
</evidence>
<dbReference type="EMBL" id="BPPX01000069">
    <property type="protein sequence ID" value="GJC91094.1"/>
    <property type="molecule type" value="Genomic_DNA"/>
</dbReference>
<keyword evidence="3" id="KW-1185">Reference proteome</keyword>
<feature type="compositionally biased region" description="Low complexity" evidence="1">
    <location>
        <begin position="1"/>
        <end position="21"/>
    </location>
</feature>
<proteinExistence type="predicted"/>
<name>A0AA37H156_9PEZI</name>
<protein>
    <submittedName>
        <fullName evidence="2">Uncharacterized protein</fullName>
    </submittedName>
</protein>
<gene>
    <name evidence="2" type="ORF">ColLi_13932</name>
</gene>
<reference evidence="2 3" key="1">
    <citation type="submission" date="2021-07" db="EMBL/GenBank/DDBJ databases">
        <title>Genome data of Colletotrichum spaethianum.</title>
        <authorList>
            <person name="Utami Y.D."/>
            <person name="Hiruma K."/>
        </authorList>
    </citation>
    <scope>NUCLEOTIDE SEQUENCE [LARGE SCALE GENOMIC DNA]</scope>
    <source>
        <strain evidence="2 3">MAFF 242679</strain>
    </source>
</reference>
<feature type="region of interest" description="Disordered" evidence="1">
    <location>
        <begin position="1"/>
        <end position="43"/>
    </location>
</feature>
<dbReference type="AlphaFoldDB" id="A0AA37H156"/>
<dbReference type="Proteomes" id="UP001055172">
    <property type="component" value="Unassembled WGS sequence"/>
</dbReference>
<evidence type="ECO:0000256" key="1">
    <source>
        <dbReference type="SAM" id="MobiDB-lite"/>
    </source>
</evidence>